<evidence type="ECO:0000313" key="2">
    <source>
        <dbReference type="EMBL" id="ASN63350.1"/>
    </source>
</evidence>
<keyword evidence="1" id="KW-0143">Chaperone</keyword>
<proteinExistence type="predicted"/>
<gene>
    <name evidence="2" type="primary">groES</name>
</gene>
<name>A0A221S327_9VIRU</name>
<accession>A0A221S327</accession>
<sequence>MTEVVQMKEAEEPRKAAQLPKPKGYKILIALPDPEKEFAGGIIKSAKTIQDEEVGSLVGMVLEMGPDCYKDPARFPSGPYCSQGDWILMRSYSGTRFKVHGKEFRLINDDSVEAIVEDPRGIVKV</sequence>
<dbReference type="GO" id="GO:0005524">
    <property type="term" value="F:ATP binding"/>
    <property type="evidence" value="ECO:0007669"/>
    <property type="project" value="InterPro"/>
</dbReference>
<dbReference type="CDD" id="cd00320">
    <property type="entry name" value="cpn10"/>
    <property type="match status" value="1"/>
</dbReference>
<organism evidence="2">
    <name type="scientific">uncultured virus</name>
    <dbReference type="NCBI Taxonomy" id="340016"/>
    <lineage>
        <taxon>Viruses</taxon>
        <taxon>environmental samples</taxon>
    </lineage>
</organism>
<reference evidence="2" key="1">
    <citation type="submission" date="2016-03" db="EMBL/GenBank/DDBJ databases">
        <title>Novel chaperonins are prevalent in the virioplankton and link to viral biology and ecology.</title>
        <authorList>
            <person name="Marine R.L."/>
            <person name="Nasko D.J."/>
            <person name="Polson S.W."/>
            <person name="Wommack K.E."/>
        </authorList>
    </citation>
    <scope>NUCLEOTIDE SEQUENCE</scope>
</reference>
<dbReference type="Pfam" id="PF00166">
    <property type="entry name" value="Cpn10"/>
    <property type="match status" value="1"/>
</dbReference>
<dbReference type="GO" id="GO:0044183">
    <property type="term" value="F:protein folding chaperone"/>
    <property type="evidence" value="ECO:0007669"/>
    <property type="project" value="InterPro"/>
</dbReference>
<dbReference type="InterPro" id="IPR011032">
    <property type="entry name" value="GroES-like_sf"/>
</dbReference>
<evidence type="ECO:0000256" key="1">
    <source>
        <dbReference type="ARBA" id="ARBA00023186"/>
    </source>
</evidence>
<protein>
    <submittedName>
        <fullName evidence="2">Co-chaperonin GroES</fullName>
    </submittedName>
</protein>
<dbReference type="Gene3D" id="2.30.33.40">
    <property type="entry name" value="GroES chaperonin"/>
    <property type="match status" value="1"/>
</dbReference>
<dbReference type="InterPro" id="IPR037124">
    <property type="entry name" value="Chaperonin_GroES_sf"/>
</dbReference>
<dbReference type="InterPro" id="IPR020818">
    <property type="entry name" value="Chaperonin_GroES"/>
</dbReference>
<dbReference type="SUPFAM" id="SSF50129">
    <property type="entry name" value="GroES-like"/>
    <property type="match status" value="1"/>
</dbReference>
<dbReference type="EMBL" id="KU970756">
    <property type="protein sequence ID" value="ASN63350.1"/>
    <property type="molecule type" value="Genomic_DNA"/>
</dbReference>